<dbReference type="SUPFAM" id="SSF53383">
    <property type="entry name" value="PLP-dependent transferases"/>
    <property type="match status" value="1"/>
</dbReference>
<dbReference type="InterPro" id="IPR015422">
    <property type="entry name" value="PyrdxlP-dep_Trfase_small"/>
</dbReference>
<evidence type="ECO:0000313" key="5">
    <source>
        <dbReference type="EMBL" id="NYH82344.1"/>
    </source>
</evidence>
<reference evidence="5 8" key="2">
    <citation type="submission" date="2020-07" db="EMBL/GenBank/DDBJ databases">
        <title>Sequencing the genomes of 1000 actinobacteria strains.</title>
        <authorList>
            <person name="Klenk H.-P."/>
        </authorList>
    </citation>
    <scope>NUCLEOTIDE SEQUENCE [LARGE SCALE GENOMIC DNA]</scope>
    <source>
        <strain evidence="5 8">DSM 45117</strain>
    </source>
</reference>
<dbReference type="PANTHER" id="PTHR30244">
    <property type="entry name" value="TRANSAMINASE"/>
    <property type="match status" value="1"/>
</dbReference>
<comment type="cofactor">
    <cofactor evidence="1">
        <name>pyridoxal 5'-phosphate</name>
        <dbReference type="ChEBI" id="CHEBI:597326"/>
    </cofactor>
</comment>
<dbReference type="Proteomes" id="UP000533017">
    <property type="component" value="Unassembled WGS sequence"/>
</dbReference>
<dbReference type="GO" id="GO:0000271">
    <property type="term" value="P:polysaccharide biosynthetic process"/>
    <property type="evidence" value="ECO:0007669"/>
    <property type="project" value="TreeGrafter"/>
</dbReference>
<dbReference type="PIRSF" id="PIRSF000390">
    <property type="entry name" value="PLP_StrS"/>
    <property type="match status" value="1"/>
</dbReference>
<dbReference type="GO" id="GO:0030170">
    <property type="term" value="F:pyridoxal phosphate binding"/>
    <property type="evidence" value="ECO:0007669"/>
    <property type="project" value="TreeGrafter"/>
</dbReference>
<dbReference type="EMBL" id="FOOI01000005">
    <property type="protein sequence ID" value="SFG36067.1"/>
    <property type="molecule type" value="Genomic_DNA"/>
</dbReference>
<name>A0A1I2RBV6_9ACTN</name>
<dbReference type="Gene3D" id="3.40.640.10">
    <property type="entry name" value="Type I PLP-dependent aspartate aminotransferase-like (Major domain)"/>
    <property type="match status" value="1"/>
</dbReference>
<dbReference type="STRING" id="504797.SAMN05421678_105250"/>
<gene>
    <name evidence="5" type="ORF">FHR37_001195</name>
    <name evidence="6" type="ORF">SAMN05421678_105250</name>
</gene>
<evidence type="ECO:0000313" key="8">
    <source>
        <dbReference type="Proteomes" id="UP000533017"/>
    </source>
</evidence>
<dbReference type="CDD" id="cd00616">
    <property type="entry name" value="AHBA_syn"/>
    <property type="match status" value="1"/>
</dbReference>
<dbReference type="EMBL" id="JACBZA010000001">
    <property type="protein sequence ID" value="NYH82344.1"/>
    <property type="molecule type" value="Genomic_DNA"/>
</dbReference>
<proteinExistence type="inferred from homology"/>
<feature type="modified residue" description="N6-(pyridoxal phosphate)lysine" evidence="3">
    <location>
        <position position="197"/>
    </location>
</feature>
<dbReference type="InterPro" id="IPR000653">
    <property type="entry name" value="DegT/StrS_aminotransferase"/>
</dbReference>
<dbReference type="Proteomes" id="UP000199052">
    <property type="component" value="Unassembled WGS sequence"/>
</dbReference>
<evidence type="ECO:0000256" key="1">
    <source>
        <dbReference type="ARBA" id="ARBA00001933"/>
    </source>
</evidence>
<feature type="active site" description="Proton acceptor" evidence="2">
    <location>
        <position position="197"/>
    </location>
</feature>
<evidence type="ECO:0000256" key="4">
    <source>
        <dbReference type="RuleBase" id="RU004508"/>
    </source>
</evidence>
<accession>A0A1I2RBV6</accession>
<dbReference type="AlphaFoldDB" id="A0A1I2RBV6"/>
<evidence type="ECO:0000256" key="2">
    <source>
        <dbReference type="PIRSR" id="PIRSR000390-1"/>
    </source>
</evidence>
<sequence>MASTLALRGGTPVRTQPFPAWPRADQQVGAELLDVLESGRWGSTHGDRVAAFERDFAAYQQAAHCICVSNGTLALVAALRAAGVGIGDEVVVPPYTFIASAAAVVLVGAVPVFADVDPATHLLDPAAAAAAITPRTRAVMPVHIAGRPCDLDAFAALGREHGVAIIEDAAQAHGAEWRGRRVGALGDLGTFSFQTSKNMSAGEGGAVVTNDDRLAEHLYALVNVGRVRGGGWYQHEHLGYNLRLTEFQAAILAGQLRDHPGTQTTRDVNARLLGSLLGEVEGVSLPSRDPNVTAHGWHLFLMRLPALGAAGKRDAFVQALAAEGIPCSGGYVGLHRNNALREEIAALTKRLDLPYAEPPLVPGADLVAADTVWLPQQALLGTEDDVRDIASAVRKVLGEADTL</sequence>
<protein>
    <submittedName>
        <fullName evidence="6">dTDP-4-amino-4,6-dideoxygalactose transaminase</fullName>
    </submittedName>
</protein>
<dbReference type="GO" id="GO:0008483">
    <property type="term" value="F:transaminase activity"/>
    <property type="evidence" value="ECO:0007669"/>
    <property type="project" value="TreeGrafter"/>
</dbReference>
<organism evidence="6 7">
    <name type="scientific">Actinopolymorpha cephalotaxi</name>
    <dbReference type="NCBI Taxonomy" id="504797"/>
    <lineage>
        <taxon>Bacteria</taxon>
        <taxon>Bacillati</taxon>
        <taxon>Actinomycetota</taxon>
        <taxon>Actinomycetes</taxon>
        <taxon>Propionibacteriales</taxon>
        <taxon>Actinopolymorphaceae</taxon>
        <taxon>Actinopolymorpha</taxon>
    </lineage>
</organism>
<comment type="similarity">
    <text evidence="4">Belongs to the DegT/DnrJ/EryC1 family.</text>
</comment>
<dbReference type="RefSeq" id="WP_092883233.1">
    <property type="nucleotide sequence ID" value="NZ_FOOI01000005.1"/>
</dbReference>
<keyword evidence="3 4" id="KW-0663">Pyridoxal phosphate</keyword>
<dbReference type="Pfam" id="PF01041">
    <property type="entry name" value="DegT_DnrJ_EryC1"/>
    <property type="match status" value="1"/>
</dbReference>
<keyword evidence="8" id="KW-1185">Reference proteome</keyword>
<dbReference type="OrthoDB" id="9804264at2"/>
<dbReference type="PANTHER" id="PTHR30244:SF34">
    <property type="entry name" value="DTDP-4-AMINO-4,6-DIDEOXYGALACTOSE TRANSAMINASE"/>
    <property type="match status" value="1"/>
</dbReference>
<dbReference type="InterPro" id="IPR015421">
    <property type="entry name" value="PyrdxlP-dep_Trfase_major"/>
</dbReference>
<evidence type="ECO:0000313" key="7">
    <source>
        <dbReference type="Proteomes" id="UP000199052"/>
    </source>
</evidence>
<evidence type="ECO:0000313" key="6">
    <source>
        <dbReference type="EMBL" id="SFG36067.1"/>
    </source>
</evidence>
<reference evidence="6 7" key="1">
    <citation type="submission" date="2016-10" db="EMBL/GenBank/DDBJ databases">
        <authorList>
            <person name="de Groot N.N."/>
        </authorList>
    </citation>
    <scope>NUCLEOTIDE SEQUENCE [LARGE SCALE GENOMIC DNA]</scope>
    <source>
        <strain evidence="6 7">CPCC 202808</strain>
    </source>
</reference>
<dbReference type="InterPro" id="IPR015424">
    <property type="entry name" value="PyrdxlP-dep_Trfase"/>
</dbReference>
<evidence type="ECO:0000256" key="3">
    <source>
        <dbReference type="PIRSR" id="PIRSR000390-2"/>
    </source>
</evidence>
<dbReference type="Gene3D" id="3.90.1150.10">
    <property type="entry name" value="Aspartate Aminotransferase, domain 1"/>
    <property type="match status" value="1"/>
</dbReference>